<feature type="region of interest" description="Disordered" evidence="1">
    <location>
        <begin position="1"/>
        <end position="34"/>
    </location>
</feature>
<evidence type="ECO:0000313" key="2">
    <source>
        <dbReference type="EMBL" id="MCI92903.1"/>
    </source>
</evidence>
<feature type="non-terminal residue" evidence="2">
    <location>
        <position position="34"/>
    </location>
</feature>
<organism evidence="2 3">
    <name type="scientific">Trifolium medium</name>
    <dbReference type="NCBI Taxonomy" id="97028"/>
    <lineage>
        <taxon>Eukaryota</taxon>
        <taxon>Viridiplantae</taxon>
        <taxon>Streptophyta</taxon>
        <taxon>Embryophyta</taxon>
        <taxon>Tracheophyta</taxon>
        <taxon>Spermatophyta</taxon>
        <taxon>Magnoliopsida</taxon>
        <taxon>eudicotyledons</taxon>
        <taxon>Gunneridae</taxon>
        <taxon>Pentapetalae</taxon>
        <taxon>rosids</taxon>
        <taxon>fabids</taxon>
        <taxon>Fabales</taxon>
        <taxon>Fabaceae</taxon>
        <taxon>Papilionoideae</taxon>
        <taxon>50 kb inversion clade</taxon>
        <taxon>NPAAA clade</taxon>
        <taxon>Hologalegina</taxon>
        <taxon>IRL clade</taxon>
        <taxon>Trifolieae</taxon>
        <taxon>Trifolium</taxon>
    </lineage>
</organism>
<dbReference type="AlphaFoldDB" id="A0A392VZL1"/>
<feature type="compositionally biased region" description="Polar residues" evidence="1">
    <location>
        <begin position="23"/>
        <end position="34"/>
    </location>
</feature>
<sequence>MPYPALDPSPHQNHPAVVDGVSDNPNSKYSAHDS</sequence>
<accession>A0A392VZL1</accession>
<comment type="caution">
    <text evidence="2">The sequence shown here is derived from an EMBL/GenBank/DDBJ whole genome shotgun (WGS) entry which is preliminary data.</text>
</comment>
<keyword evidence="3" id="KW-1185">Reference proteome</keyword>
<dbReference type="Proteomes" id="UP000265520">
    <property type="component" value="Unassembled WGS sequence"/>
</dbReference>
<dbReference type="EMBL" id="LXQA011314303">
    <property type="protein sequence ID" value="MCI92903.1"/>
    <property type="molecule type" value="Genomic_DNA"/>
</dbReference>
<evidence type="ECO:0000313" key="3">
    <source>
        <dbReference type="Proteomes" id="UP000265520"/>
    </source>
</evidence>
<name>A0A392VZL1_9FABA</name>
<reference evidence="2 3" key="1">
    <citation type="journal article" date="2018" name="Front. Plant Sci.">
        <title>Red Clover (Trifolium pratense) and Zigzag Clover (T. medium) - A Picture of Genomic Similarities and Differences.</title>
        <authorList>
            <person name="Dluhosova J."/>
            <person name="Istvanek J."/>
            <person name="Nedelnik J."/>
            <person name="Repkova J."/>
        </authorList>
    </citation>
    <scope>NUCLEOTIDE SEQUENCE [LARGE SCALE GENOMIC DNA]</scope>
    <source>
        <strain evidence="3">cv. 10/8</strain>
        <tissue evidence="2">Leaf</tissue>
    </source>
</reference>
<proteinExistence type="predicted"/>
<protein>
    <submittedName>
        <fullName evidence="2">Uncharacterized protein</fullName>
    </submittedName>
</protein>
<evidence type="ECO:0000256" key="1">
    <source>
        <dbReference type="SAM" id="MobiDB-lite"/>
    </source>
</evidence>